<keyword evidence="4" id="KW-0575">Peroxidase</keyword>
<dbReference type="PANTHER" id="PTHR11475:SF4">
    <property type="entry name" value="CHORION PEROXIDASE"/>
    <property type="match status" value="1"/>
</dbReference>
<dbReference type="GO" id="GO:0004601">
    <property type="term" value="F:peroxidase activity"/>
    <property type="evidence" value="ECO:0007669"/>
    <property type="project" value="UniProtKB-KW"/>
</dbReference>
<comment type="subcellular location">
    <subcellularLocation>
        <location evidence="1">Secreted</location>
    </subcellularLocation>
</comment>
<protein>
    <submittedName>
        <fullName evidence="4">Peroxidase family protein</fullName>
    </submittedName>
</protein>
<evidence type="ECO:0000256" key="1">
    <source>
        <dbReference type="ARBA" id="ARBA00004613"/>
    </source>
</evidence>
<dbReference type="SUPFAM" id="SSF48113">
    <property type="entry name" value="Heme-dependent peroxidases"/>
    <property type="match status" value="1"/>
</dbReference>
<organism evidence="4 5">
    <name type="scientific">Terriglobus aquaticus</name>
    <dbReference type="NCBI Taxonomy" id="940139"/>
    <lineage>
        <taxon>Bacteria</taxon>
        <taxon>Pseudomonadati</taxon>
        <taxon>Acidobacteriota</taxon>
        <taxon>Terriglobia</taxon>
        <taxon>Terriglobales</taxon>
        <taxon>Acidobacteriaceae</taxon>
        <taxon>Terriglobus</taxon>
    </lineage>
</organism>
<dbReference type="PANTHER" id="PTHR11475">
    <property type="entry name" value="OXIDASE/PEROXIDASE"/>
    <property type="match status" value="1"/>
</dbReference>
<proteinExistence type="predicted"/>
<dbReference type="Gene3D" id="1.10.640.10">
    <property type="entry name" value="Haem peroxidase domain superfamily, animal type"/>
    <property type="match status" value="1"/>
</dbReference>
<dbReference type="RefSeq" id="WP_263413391.1">
    <property type="nucleotide sequence ID" value="NZ_BAABBH010000001.1"/>
</dbReference>
<dbReference type="InterPro" id="IPR010255">
    <property type="entry name" value="Haem_peroxidase_sf"/>
</dbReference>
<sequence length="544" mass="59395">MNPPRIKRAHGGVRGADLSRGSLLFDGPFGRMFRTLPAADFGADEAANNSNFAALASQMNGDFAAKDGPDAEESGIPAAYTYLGQFIDHDLTFDPASSLQKQNDPDALEDYRTPKFDLDNVYGRGPDDQPYMYCTGTGVNAAQLVRGTALTGAATNPNATDLPRAANGRAIIGDPRNDENKIVSQMQGLFHRFHNRVAKDNPTWQFQRVQQEVRFHYQWVVLHDFLERIVSKKVLEKVVRFDGHRTNITTEFFHARDLAYMPLEFSAACYRFGHSMVRPGYRLNDGDDALLPIFAAGPSMAGGKATDLRGFEPPQSDLAIDWNRFADLSPLAYGTLVDNPDPTLPANRNRLQLAYKIDTSLVGGLSTLPDSVASNPNILALRNLQRGWRMRLPSGQDVARAMGVIPLTDDEIKIGKFTGDPTDLKGSNADFGDGSFANNCPLWIYTLAETRHHVEKVKVVTTEGDKFIDTPKLGAVGGRIVAETIAGLIQYDSYSFVSLDPLWTPTRDVGAGKPRSVSYAASDGSFRLKDLIAAALGDGTATAC</sequence>
<evidence type="ECO:0000313" key="4">
    <source>
        <dbReference type="EMBL" id="MFN2975070.1"/>
    </source>
</evidence>
<dbReference type="CDD" id="cd09819">
    <property type="entry name" value="An_peroxidase_bacterial_1"/>
    <property type="match status" value="1"/>
</dbReference>
<dbReference type="EMBL" id="JBJYXY010000001">
    <property type="protein sequence ID" value="MFN2975070.1"/>
    <property type="molecule type" value="Genomic_DNA"/>
</dbReference>
<dbReference type="Proteomes" id="UP001634747">
    <property type="component" value="Unassembled WGS sequence"/>
</dbReference>
<gene>
    <name evidence="4" type="ORF">ACK2TP_04785</name>
</gene>
<accession>A0ABW9KJE6</accession>
<dbReference type="Pfam" id="PF03098">
    <property type="entry name" value="An_peroxidase"/>
    <property type="match status" value="1"/>
</dbReference>
<comment type="caution">
    <text evidence="4">The sequence shown here is derived from an EMBL/GenBank/DDBJ whole genome shotgun (WGS) entry which is preliminary data.</text>
</comment>
<evidence type="ECO:0000256" key="2">
    <source>
        <dbReference type="ARBA" id="ARBA00022525"/>
    </source>
</evidence>
<reference evidence="4 5" key="1">
    <citation type="submission" date="2024-12" db="EMBL/GenBank/DDBJ databases">
        <authorList>
            <person name="Lee Y."/>
        </authorList>
    </citation>
    <scope>NUCLEOTIDE SEQUENCE [LARGE SCALE GENOMIC DNA]</scope>
    <source>
        <strain evidence="4 5">03SUJ4</strain>
    </source>
</reference>
<keyword evidence="4" id="KW-0560">Oxidoreductase</keyword>
<keyword evidence="5" id="KW-1185">Reference proteome</keyword>
<evidence type="ECO:0000313" key="5">
    <source>
        <dbReference type="Proteomes" id="UP001634747"/>
    </source>
</evidence>
<evidence type="ECO:0000256" key="3">
    <source>
        <dbReference type="ARBA" id="ARBA00023180"/>
    </source>
</evidence>
<name>A0ABW9KJE6_9BACT</name>
<dbReference type="InterPro" id="IPR019791">
    <property type="entry name" value="Haem_peroxidase_animal"/>
</dbReference>
<keyword evidence="2" id="KW-0964">Secreted</keyword>
<dbReference type="InterPro" id="IPR037120">
    <property type="entry name" value="Haem_peroxidase_sf_animal"/>
</dbReference>
<keyword evidence="3" id="KW-0325">Glycoprotein</keyword>